<accession>A0A2G9TLC3</accession>
<sequence length="54" mass="6052">MLAIILSFAYVAYAAQPTSLDEKGKKKPDQMDFQRHGFDADAMARFVADQTDVQ</sequence>
<keyword evidence="2" id="KW-1185">Reference proteome</keyword>
<dbReference type="OrthoDB" id="67566at2759"/>
<protein>
    <submittedName>
        <fullName evidence="1">Uncharacterized protein</fullName>
    </submittedName>
</protein>
<name>A0A2G9TLC3_TELCI</name>
<dbReference type="Proteomes" id="UP000230423">
    <property type="component" value="Unassembled WGS sequence"/>
</dbReference>
<reference evidence="1 2" key="1">
    <citation type="submission" date="2015-09" db="EMBL/GenBank/DDBJ databases">
        <title>Draft genome of the parasitic nematode Teladorsagia circumcincta isolate WARC Sus (inbred).</title>
        <authorList>
            <person name="Mitreva M."/>
        </authorList>
    </citation>
    <scope>NUCLEOTIDE SEQUENCE [LARGE SCALE GENOMIC DNA]</scope>
    <source>
        <strain evidence="1 2">S</strain>
    </source>
</reference>
<dbReference type="AlphaFoldDB" id="A0A2G9TLC3"/>
<feature type="non-terminal residue" evidence="1">
    <location>
        <position position="54"/>
    </location>
</feature>
<gene>
    <name evidence="1" type="ORF">TELCIR_19773</name>
</gene>
<evidence type="ECO:0000313" key="1">
    <source>
        <dbReference type="EMBL" id="PIO58783.1"/>
    </source>
</evidence>
<dbReference type="EMBL" id="KZ359890">
    <property type="protein sequence ID" value="PIO58783.1"/>
    <property type="molecule type" value="Genomic_DNA"/>
</dbReference>
<proteinExistence type="predicted"/>
<evidence type="ECO:0000313" key="2">
    <source>
        <dbReference type="Proteomes" id="UP000230423"/>
    </source>
</evidence>
<organism evidence="1 2">
    <name type="scientific">Teladorsagia circumcincta</name>
    <name type="common">Brown stomach worm</name>
    <name type="synonym">Ostertagia circumcincta</name>
    <dbReference type="NCBI Taxonomy" id="45464"/>
    <lineage>
        <taxon>Eukaryota</taxon>
        <taxon>Metazoa</taxon>
        <taxon>Ecdysozoa</taxon>
        <taxon>Nematoda</taxon>
        <taxon>Chromadorea</taxon>
        <taxon>Rhabditida</taxon>
        <taxon>Rhabditina</taxon>
        <taxon>Rhabditomorpha</taxon>
        <taxon>Strongyloidea</taxon>
        <taxon>Trichostrongylidae</taxon>
        <taxon>Teladorsagia</taxon>
    </lineage>
</organism>